<proteinExistence type="evidence at transcript level"/>
<dbReference type="AlphaFoldDB" id="D5AB92"/>
<dbReference type="Pfam" id="PF25268">
    <property type="entry name" value="DUF7866"/>
    <property type="match status" value="1"/>
</dbReference>
<sequence>MRMADLRSSFDEVGNKKLDVQFYPIPETRYETLRSDEYNRRKLAPFQLCSGCTCCAATENNKNVCTMSACCYSITCGLPDKPYGVCAFTPKACNCTSCGSS</sequence>
<evidence type="ECO:0000313" key="2">
    <source>
        <dbReference type="EMBL" id="ADE76811.1"/>
    </source>
</evidence>
<dbReference type="InterPro" id="IPR057188">
    <property type="entry name" value="DUF7866"/>
</dbReference>
<protein>
    <recommendedName>
        <fullName evidence="1">DUF7866 domain-containing protein</fullName>
    </recommendedName>
</protein>
<reference evidence="2" key="1">
    <citation type="submission" date="2010-04" db="EMBL/GenBank/DDBJ databases">
        <authorList>
            <person name="Reid K.E."/>
            <person name="Liao N."/>
            <person name="Chan S."/>
            <person name="Docking R."/>
            <person name="Taylor G."/>
            <person name="Moore R."/>
            <person name="Mayo M."/>
            <person name="Munro S."/>
            <person name="King J."/>
            <person name="Yanchuk A."/>
            <person name="Holt R."/>
            <person name="Jones S."/>
            <person name="Marra M."/>
            <person name="Ritland C.E."/>
            <person name="Ritland K."/>
            <person name="Bohlmann J."/>
        </authorList>
    </citation>
    <scope>NUCLEOTIDE SEQUENCE</scope>
    <source>
        <tissue evidence="2">Bud</tissue>
    </source>
</reference>
<accession>D5AB92</accession>
<dbReference type="PANTHER" id="PTHR33786:SF5">
    <property type="entry name" value="EXPRESSED PROTEIN"/>
    <property type="match status" value="1"/>
</dbReference>
<dbReference type="EMBL" id="BT123495">
    <property type="protein sequence ID" value="ADE76811.1"/>
    <property type="molecule type" value="mRNA"/>
</dbReference>
<dbReference type="PANTHER" id="PTHR33786">
    <property type="entry name" value="UBIQUITIN CARBOXYL-TERMINAL HYDROLASE"/>
    <property type="match status" value="1"/>
</dbReference>
<organism evidence="2">
    <name type="scientific">Picea sitchensis</name>
    <name type="common">Sitka spruce</name>
    <name type="synonym">Pinus sitchensis</name>
    <dbReference type="NCBI Taxonomy" id="3332"/>
    <lineage>
        <taxon>Eukaryota</taxon>
        <taxon>Viridiplantae</taxon>
        <taxon>Streptophyta</taxon>
        <taxon>Embryophyta</taxon>
        <taxon>Tracheophyta</taxon>
        <taxon>Spermatophyta</taxon>
        <taxon>Pinopsida</taxon>
        <taxon>Pinidae</taxon>
        <taxon>Conifers I</taxon>
        <taxon>Pinales</taxon>
        <taxon>Pinaceae</taxon>
        <taxon>Picea</taxon>
    </lineage>
</organism>
<evidence type="ECO:0000259" key="1">
    <source>
        <dbReference type="Pfam" id="PF25268"/>
    </source>
</evidence>
<name>D5AB92_PICSI</name>
<feature type="domain" description="DUF7866" evidence="1">
    <location>
        <begin position="45"/>
        <end position="99"/>
    </location>
</feature>